<feature type="compositionally biased region" description="Acidic residues" evidence="1">
    <location>
        <begin position="1"/>
        <end position="12"/>
    </location>
</feature>
<feature type="region of interest" description="Disordered" evidence="1">
    <location>
        <begin position="1"/>
        <end position="31"/>
    </location>
</feature>
<protein>
    <submittedName>
        <fullName evidence="2">Uncharacterized protein</fullName>
    </submittedName>
</protein>
<evidence type="ECO:0000256" key="1">
    <source>
        <dbReference type="SAM" id="MobiDB-lite"/>
    </source>
</evidence>
<dbReference type="InterPro" id="IPR008477">
    <property type="entry name" value="TNFAIP8-like"/>
</dbReference>
<dbReference type="EMBL" id="HBKR01022728">
    <property type="protein sequence ID" value="CAE2313250.1"/>
    <property type="molecule type" value="Transcribed_RNA"/>
</dbReference>
<dbReference type="InterPro" id="IPR038355">
    <property type="entry name" value="TNFAIP8_sf"/>
</dbReference>
<organism evidence="2">
    <name type="scientific">Paramoeba aestuarina</name>
    <dbReference type="NCBI Taxonomy" id="180227"/>
    <lineage>
        <taxon>Eukaryota</taxon>
        <taxon>Amoebozoa</taxon>
        <taxon>Discosea</taxon>
        <taxon>Flabellinia</taxon>
        <taxon>Dactylopodida</taxon>
        <taxon>Paramoebidae</taxon>
        <taxon>Paramoeba</taxon>
    </lineage>
</organism>
<name>A0A6U3B189_9EUKA</name>
<reference evidence="2" key="1">
    <citation type="submission" date="2021-01" db="EMBL/GenBank/DDBJ databases">
        <authorList>
            <person name="Corre E."/>
            <person name="Pelletier E."/>
            <person name="Niang G."/>
            <person name="Scheremetjew M."/>
            <person name="Finn R."/>
            <person name="Kale V."/>
            <person name="Holt S."/>
            <person name="Cochrane G."/>
            <person name="Meng A."/>
            <person name="Brown T."/>
            <person name="Cohen L."/>
        </authorList>
    </citation>
    <scope>NUCLEOTIDE SEQUENCE</scope>
    <source>
        <strain evidence="2">SoJaBio B1-5/56/2</strain>
    </source>
</reference>
<proteinExistence type="predicted"/>
<accession>A0A6U3B189</accession>
<sequence>MSSDEDDDEDLNDLGKKGKKGKNKKLSGSFAGKLAGSKLGKKALKEFARPEILRLLDIYEETMATYQKLTRGPPPIKTRTPVLDAQKYKRWVIKIGVRAGIASKEKKITEQQFWTVAPALKVLWSDLVDYLEMPSLVDPPVVYERLQNLQKDVTAILQPVLTKSSLVKLDLLFRVMDVRFLGLFFDNAVFQSIRADLAKQLRVLWDKAFPPVKKRFIFKKKKTVWQKSDKEAEKAQKR</sequence>
<dbReference type="Gene3D" id="1.20.1440.160">
    <property type="entry name" value="Tumor necrosis factor alpha-induced protein 8-like"/>
    <property type="match status" value="1"/>
</dbReference>
<gene>
    <name evidence="2" type="ORF">NAES01612_LOCUS14845</name>
    <name evidence="3" type="ORF">NAES01612_LOCUS14846</name>
</gene>
<dbReference type="Pfam" id="PF05527">
    <property type="entry name" value="TNFAIP8"/>
    <property type="match status" value="1"/>
</dbReference>
<evidence type="ECO:0000313" key="3">
    <source>
        <dbReference type="EMBL" id="CAE2313252.1"/>
    </source>
</evidence>
<dbReference type="AlphaFoldDB" id="A0A6U3B189"/>
<evidence type="ECO:0000313" key="2">
    <source>
        <dbReference type="EMBL" id="CAE2313250.1"/>
    </source>
</evidence>
<dbReference type="EMBL" id="HBKR01022729">
    <property type="protein sequence ID" value="CAE2313252.1"/>
    <property type="molecule type" value="Transcribed_RNA"/>
</dbReference>